<dbReference type="EMBL" id="JABWGV010000001">
    <property type="protein sequence ID" value="NVD43500.1"/>
    <property type="molecule type" value="Genomic_DNA"/>
</dbReference>
<evidence type="ECO:0000313" key="4">
    <source>
        <dbReference type="EMBL" id="NVD43500.1"/>
    </source>
</evidence>
<dbReference type="SMART" id="SM00448">
    <property type="entry name" value="REC"/>
    <property type="match status" value="1"/>
</dbReference>
<dbReference type="InterPro" id="IPR001789">
    <property type="entry name" value="Sig_transdc_resp-reg_receiver"/>
</dbReference>
<sequence>MTEIVFSEIHRRLVLPLSPSDQRGSGRFQEQTTLAERLLETEVLIVEDEMIIAWQMRDLLEDMGFSSVRTAGTYSEAITAAETLAPSLLICDVNLGSGPDGIATAADIARMTSIKPIFVTGYAGEQINARVEAFDPRAKLLRKPIQAKSLRAAIYEVLQGESSHH</sequence>
<feature type="domain" description="Response regulatory" evidence="3">
    <location>
        <begin position="42"/>
        <end position="158"/>
    </location>
</feature>
<dbReference type="AlphaFoldDB" id="A0A850GZ75"/>
<reference evidence="4 5" key="1">
    <citation type="submission" date="2020-06" db="EMBL/GenBank/DDBJ databases">
        <title>Altererythrobacter sp. HHU K3-1.</title>
        <authorList>
            <person name="Zhang D."/>
            <person name="Xue H."/>
        </authorList>
    </citation>
    <scope>NUCLEOTIDE SEQUENCE [LARGE SCALE GENOMIC DNA]</scope>
    <source>
        <strain evidence="4 5">HHU K3-1</strain>
    </source>
</reference>
<keyword evidence="5" id="KW-1185">Reference proteome</keyword>
<dbReference type="Proteomes" id="UP000561438">
    <property type="component" value="Unassembled WGS sequence"/>
</dbReference>
<dbReference type="GO" id="GO:0000160">
    <property type="term" value="P:phosphorelay signal transduction system"/>
    <property type="evidence" value="ECO:0007669"/>
    <property type="project" value="InterPro"/>
</dbReference>
<proteinExistence type="predicted"/>
<feature type="modified residue" description="4-aspartylphosphate" evidence="2">
    <location>
        <position position="92"/>
    </location>
</feature>
<dbReference type="PROSITE" id="PS50110">
    <property type="entry name" value="RESPONSE_REGULATORY"/>
    <property type="match status" value="1"/>
</dbReference>
<dbReference type="Gene3D" id="3.40.50.2300">
    <property type="match status" value="1"/>
</dbReference>
<organism evidence="4 5">
    <name type="scientific">Qipengyuania atrilutea</name>
    <dbReference type="NCBI Taxonomy" id="2744473"/>
    <lineage>
        <taxon>Bacteria</taxon>
        <taxon>Pseudomonadati</taxon>
        <taxon>Pseudomonadota</taxon>
        <taxon>Alphaproteobacteria</taxon>
        <taxon>Sphingomonadales</taxon>
        <taxon>Erythrobacteraceae</taxon>
        <taxon>Qipengyuania</taxon>
    </lineage>
</organism>
<name>A0A850GZ75_9SPHN</name>
<dbReference type="RefSeq" id="WP_217906643.1">
    <property type="nucleotide sequence ID" value="NZ_JABWGV010000001.1"/>
</dbReference>
<keyword evidence="1 2" id="KW-0597">Phosphoprotein</keyword>
<evidence type="ECO:0000256" key="1">
    <source>
        <dbReference type="ARBA" id="ARBA00022553"/>
    </source>
</evidence>
<evidence type="ECO:0000256" key="2">
    <source>
        <dbReference type="PROSITE-ProRule" id="PRU00169"/>
    </source>
</evidence>
<dbReference type="SUPFAM" id="SSF52172">
    <property type="entry name" value="CheY-like"/>
    <property type="match status" value="1"/>
</dbReference>
<dbReference type="InterPro" id="IPR011006">
    <property type="entry name" value="CheY-like_superfamily"/>
</dbReference>
<evidence type="ECO:0000313" key="5">
    <source>
        <dbReference type="Proteomes" id="UP000561438"/>
    </source>
</evidence>
<protein>
    <submittedName>
        <fullName evidence="4">Response regulator</fullName>
    </submittedName>
</protein>
<gene>
    <name evidence="4" type="ORF">HUV48_00525</name>
</gene>
<dbReference type="PANTHER" id="PTHR44591">
    <property type="entry name" value="STRESS RESPONSE REGULATOR PROTEIN 1"/>
    <property type="match status" value="1"/>
</dbReference>
<evidence type="ECO:0000259" key="3">
    <source>
        <dbReference type="PROSITE" id="PS50110"/>
    </source>
</evidence>
<comment type="caution">
    <text evidence="4">The sequence shown here is derived from an EMBL/GenBank/DDBJ whole genome shotgun (WGS) entry which is preliminary data.</text>
</comment>
<dbReference type="Pfam" id="PF00072">
    <property type="entry name" value="Response_reg"/>
    <property type="match status" value="1"/>
</dbReference>
<dbReference type="InterPro" id="IPR050595">
    <property type="entry name" value="Bact_response_regulator"/>
</dbReference>
<accession>A0A850GZ75</accession>
<dbReference type="PANTHER" id="PTHR44591:SF3">
    <property type="entry name" value="RESPONSE REGULATORY DOMAIN-CONTAINING PROTEIN"/>
    <property type="match status" value="1"/>
</dbReference>